<dbReference type="CDD" id="cd14656">
    <property type="entry name" value="Imelysin-like_EfeO"/>
    <property type="match status" value="1"/>
</dbReference>
<dbReference type="GO" id="GO:0042597">
    <property type="term" value="C:periplasmic space"/>
    <property type="evidence" value="ECO:0007669"/>
    <property type="project" value="UniProtKB-SubCell"/>
</dbReference>
<keyword evidence="3 4" id="KW-0732">Signal</keyword>
<name>A0A386WP58_9ACTN</name>
<protein>
    <submittedName>
        <fullName evidence="7">Peptidase M75</fullName>
    </submittedName>
</protein>
<dbReference type="PANTHER" id="PTHR39192:SF1">
    <property type="entry name" value="IRON UPTAKE SYSTEM COMPONENT EFEO"/>
    <property type="match status" value="1"/>
</dbReference>
<dbReference type="InterPro" id="IPR028096">
    <property type="entry name" value="EfeO_Cupredoxin"/>
</dbReference>
<organism evidence="7 8">
    <name type="scientific">Micromonospora tulbaghiae</name>
    <dbReference type="NCBI Taxonomy" id="479978"/>
    <lineage>
        <taxon>Bacteria</taxon>
        <taxon>Bacillati</taxon>
        <taxon>Actinomycetota</taxon>
        <taxon>Actinomycetes</taxon>
        <taxon>Micromonosporales</taxon>
        <taxon>Micromonosporaceae</taxon>
        <taxon>Micromonospora</taxon>
    </lineage>
</organism>
<evidence type="ECO:0000259" key="5">
    <source>
        <dbReference type="Pfam" id="PF09375"/>
    </source>
</evidence>
<accession>A0A386WP58</accession>
<dbReference type="Proteomes" id="UP000267804">
    <property type="component" value="Chromosome"/>
</dbReference>
<dbReference type="InterPro" id="IPR050894">
    <property type="entry name" value="EfeM/EfeO_iron_uptake"/>
</dbReference>
<dbReference type="InterPro" id="IPR034981">
    <property type="entry name" value="Imelysin-like_EfeO/Algp7"/>
</dbReference>
<dbReference type="InterPro" id="IPR053377">
    <property type="entry name" value="Iron_uptake_EfeM/EfeO"/>
</dbReference>
<sequence length="376" mass="39677">MRTTRLVAPAAAGLLAVAGLAGCGGGDDADATNGGPIAVKATDTVCEVGDTEIDAGQVTFKVTNTGSKVNEFYVYAAGDRVMGEVENIAPGLSRELRVELTAGTYETACKPGMSGRGIRGALKVSGTAATVAPDAALTQATESYQRYVRSQTAALLTKTEEFVAAVKANDVAKAKALYPVARTYWERIEPVAESFGDLDPKIDGREEVVEEGMEFTGFHRIEKDLWTTGDVSSDGAIADRLLVDVKAIVAKADAEKLTPLQLANGAKALLDEVASGKITGEEERYSHTDLWDFNANLEGSKAAIAALRPALEQRAPDLVKQLDSEFANVETTLGRHRAGDGWKLHTQLGKAELKELSDAVNALAEPVSKVAAAVAR</sequence>
<comment type="similarity">
    <text evidence="2">Belongs to the EfeM/EfeO family.</text>
</comment>
<feature type="domain" description="EfeO-type cupredoxin-like" evidence="6">
    <location>
        <begin position="29"/>
        <end position="114"/>
    </location>
</feature>
<dbReference type="NCBIfam" id="NF041757">
    <property type="entry name" value="EfeO"/>
    <property type="match status" value="1"/>
</dbReference>
<evidence type="ECO:0000256" key="2">
    <source>
        <dbReference type="ARBA" id="ARBA00005989"/>
    </source>
</evidence>
<feature type="domain" description="Imelysin-like" evidence="5">
    <location>
        <begin position="140"/>
        <end position="369"/>
    </location>
</feature>
<dbReference type="InterPro" id="IPR038352">
    <property type="entry name" value="Imelysin_sf"/>
</dbReference>
<reference evidence="7 8" key="1">
    <citation type="submission" date="2017-10" db="EMBL/GenBank/DDBJ databases">
        <title>Integration of genomic and chemical information greatly accelerates assignment of the full stereostructure of myelolactone, a potent inhibitor of myeloma from a marine-derived Micromonospora.</title>
        <authorList>
            <person name="Kim M.C."/>
            <person name="Machado H."/>
            <person name="Jensen P.R."/>
            <person name="Fenical W."/>
        </authorList>
    </citation>
    <scope>NUCLEOTIDE SEQUENCE [LARGE SCALE GENOMIC DNA]</scope>
    <source>
        <strain evidence="7 8">CNY-010</strain>
    </source>
</reference>
<dbReference type="EMBL" id="CP024087">
    <property type="protein sequence ID" value="AYF29612.1"/>
    <property type="molecule type" value="Genomic_DNA"/>
</dbReference>
<evidence type="ECO:0000313" key="7">
    <source>
        <dbReference type="EMBL" id="AYF29612.1"/>
    </source>
</evidence>
<dbReference type="PROSITE" id="PS51257">
    <property type="entry name" value="PROKAR_LIPOPROTEIN"/>
    <property type="match status" value="1"/>
</dbReference>
<proteinExistence type="inferred from homology"/>
<dbReference type="Pfam" id="PF09375">
    <property type="entry name" value="Peptidase_M75"/>
    <property type="match status" value="1"/>
</dbReference>
<evidence type="ECO:0000313" key="8">
    <source>
        <dbReference type="Proteomes" id="UP000267804"/>
    </source>
</evidence>
<feature type="chain" id="PRO_5039056815" evidence="4">
    <location>
        <begin position="22"/>
        <end position="376"/>
    </location>
</feature>
<dbReference type="InterPro" id="IPR018976">
    <property type="entry name" value="Imelysin-like"/>
</dbReference>
<evidence type="ECO:0000259" key="6">
    <source>
        <dbReference type="Pfam" id="PF13473"/>
    </source>
</evidence>
<evidence type="ECO:0000256" key="3">
    <source>
        <dbReference type="ARBA" id="ARBA00022729"/>
    </source>
</evidence>
<gene>
    <name evidence="7" type="ORF">CSH63_19500</name>
</gene>
<feature type="signal peptide" evidence="4">
    <location>
        <begin position="1"/>
        <end position="21"/>
    </location>
</feature>
<dbReference type="Gene3D" id="1.20.1420.20">
    <property type="entry name" value="M75 peptidase, HXXE motif"/>
    <property type="match status" value="1"/>
</dbReference>
<dbReference type="KEGG" id="mtua:CSH63_19500"/>
<dbReference type="AlphaFoldDB" id="A0A386WP58"/>
<dbReference type="RefSeq" id="WP_120571518.1">
    <property type="nucleotide sequence ID" value="NZ_CP024087.1"/>
</dbReference>
<dbReference type="Gene3D" id="2.60.40.420">
    <property type="entry name" value="Cupredoxins - blue copper proteins"/>
    <property type="match status" value="1"/>
</dbReference>
<evidence type="ECO:0000256" key="4">
    <source>
        <dbReference type="SAM" id="SignalP"/>
    </source>
</evidence>
<evidence type="ECO:0000256" key="1">
    <source>
        <dbReference type="ARBA" id="ARBA00004418"/>
    </source>
</evidence>
<comment type="subcellular location">
    <subcellularLocation>
        <location evidence="1">Periplasm</location>
    </subcellularLocation>
</comment>
<dbReference type="PANTHER" id="PTHR39192">
    <property type="entry name" value="IRON UPTAKE SYSTEM COMPONENT EFEO"/>
    <property type="match status" value="1"/>
</dbReference>
<dbReference type="Pfam" id="PF13473">
    <property type="entry name" value="Cupredoxin_1"/>
    <property type="match status" value="1"/>
</dbReference>
<dbReference type="InterPro" id="IPR008972">
    <property type="entry name" value="Cupredoxin"/>
</dbReference>